<dbReference type="AlphaFoldDB" id="A0A9N8ZUL6"/>
<evidence type="ECO:0000313" key="2">
    <source>
        <dbReference type="Proteomes" id="UP000789572"/>
    </source>
</evidence>
<dbReference type="EMBL" id="CAJVPJ010000296">
    <property type="protein sequence ID" value="CAG8507901.1"/>
    <property type="molecule type" value="Genomic_DNA"/>
</dbReference>
<protein>
    <submittedName>
        <fullName evidence="1">1826_t:CDS:1</fullName>
    </submittedName>
</protein>
<comment type="caution">
    <text evidence="1">The sequence shown here is derived from an EMBL/GenBank/DDBJ whole genome shotgun (WGS) entry which is preliminary data.</text>
</comment>
<accession>A0A9N8ZUL6</accession>
<proteinExistence type="predicted"/>
<sequence length="176" mass="19320">MAVNSTLTPPIRNDICANPGCCGQDCSYQGLYELIYDIDVSDPKALSDVLASLFAPALNKQVTSKTEVSKLTYAWYSANSAIFRDNPQCVKEFMLAWICDKYDTCTSVEPLKTLLDKLPGLFANLLPDDIVTAWTVKKALQEAMKMDASVAESLIASAAELVRLSDVDFLYDIGKC</sequence>
<reference evidence="1" key="1">
    <citation type="submission" date="2021-06" db="EMBL/GenBank/DDBJ databases">
        <authorList>
            <person name="Kallberg Y."/>
            <person name="Tangrot J."/>
            <person name="Rosling A."/>
        </authorList>
    </citation>
    <scope>NUCLEOTIDE SEQUENCE</scope>
    <source>
        <strain evidence="1">IA702</strain>
    </source>
</reference>
<dbReference type="Proteomes" id="UP000789572">
    <property type="component" value="Unassembled WGS sequence"/>
</dbReference>
<dbReference type="OrthoDB" id="2367326at2759"/>
<gene>
    <name evidence="1" type="ORF">POCULU_LOCUS2915</name>
</gene>
<evidence type="ECO:0000313" key="1">
    <source>
        <dbReference type="EMBL" id="CAG8507901.1"/>
    </source>
</evidence>
<organism evidence="1 2">
    <name type="scientific">Paraglomus occultum</name>
    <dbReference type="NCBI Taxonomy" id="144539"/>
    <lineage>
        <taxon>Eukaryota</taxon>
        <taxon>Fungi</taxon>
        <taxon>Fungi incertae sedis</taxon>
        <taxon>Mucoromycota</taxon>
        <taxon>Glomeromycotina</taxon>
        <taxon>Glomeromycetes</taxon>
        <taxon>Paraglomerales</taxon>
        <taxon>Paraglomeraceae</taxon>
        <taxon>Paraglomus</taxon>
    </lineage>
</organism>
<name>A0A9N8ZUL6_9GLOM</name>
<keyword evidence="2" id="KW-1185">Reference proteome</keyword>